<organism evidence="6 7">
    <name type="scientific">Candidatus Andersenbacteria bacterium RIFCSPHIGHO2_12_FULL_45_11</name>
    <dbReference type="NCBI Taxonomy" id="1797281"/>
    <lineage>
        <taxon>Bacteria</taxon>
        <taxon>Candidatus Anderseniibacteriota</taxon>
    </lineage>
</organism>
<comment type="cofactor">
    <cofactor evidence="1">
        <name>Zn(2+)</name>
        <dbReference type="ChEBI" id="CHEBI:29105"/>
    </cofactor>
</comment>
<sequence>MTLMQKISSGLQASITTQRGPLPGKTVAIVAGVHGNEQGGIAAITEAISSIPIERGTVHYIIGNPKALEKSVRFTEMNLNRAFIQGPLQNQALETTYERGRAKELMPLLDTCDALLDIHSVGNQKATPFIICEKEYFSLARQFPFPIISSGWNAIEPGSTDYYMSTSGKPGLCLECGYHNDPIVSKRALNGIRIFLGLMGNIPYTPAKEVQQKEINATNAYITKNNFTLVRAFSDFEATEQDELIGHDGVLEFRMPKKGFVIFARNSETAGQEAVVLSCV</sequence>
<feature type="domain" description="Succinylglutamate desuccinylase/Aspartoacylase catalytic" evidence="5">
    <location>
        <begin position="23"/>
        <end position="178"/>
    </location>
</feature>
<reference evidence="6 7" key="1">
    <citation type="journal article" date="2016" name="Nat. Commun.">
        <title>Thousands of microbial genomes shed light on interconnected biogeochemical processes in an aquifer system.</title>
        <authorList>
            <person name="Anantharaman K."/>
            <person name="Brown C.T."/>
            <person name="Hug L.A."/>
            <person name="Sharon I."/>
            <person name="Castelle C.J."/>
            <person name="Probst A.J."/>
            <person name="Thomas B.C."/>
            <person name="Singh A."/>
            <person name="Wilkins M.J."/>
            <person name="Karaoz U."/>
            <person name="Brodie E.L."/>
            <person name="Williams K.H."/>
            <person name="Hubbard S.S."/>
            <person name="Banfield J.F."/>
        </authorList>
    </citation>
    <scope>NUCLEOTIDE SEQUENCE [LARGE SCALE GENOMIC DNA]</scope>
</reference>
<evidence type="ECO:0000256" key="2">
    <source>
        <dbReference type="ARBA" id="ARBA00022723"/>
    </source>
</evidence>
<dbReference type="PANTHER" id="PTHR15162:SF7">
    <property type="entry name" value="SUCCINYLGLUTAMATE DESUCCINYLASE"/>
    <property type="match status" value="1"/>
</dbReference>
<dbReference type="InterPro" id="IPR050178">
    <property type="entry name" value="AspA/AstE_fam"/>
</dbReference>
<dbReference type="GO" id="GO:0046872">
    <property type="term" value="F:metal ion binding"/>
    <property type="evidence" value="ECO:0007669"/>
    <property type="project" value="UniProtKB-KW"/>
</dbReference>
<evidence type="ECO:0000313" key="7">
    <source>
        <dbReference type="Proteomes" id="UP000177528"/>
    </source>
</evidence>
<gene>
    <name evidence="6" type="ORF">A3D99_03390</name>
</gene>
<protein>
    <recommendedName>
        <fullName evidence="5">Succinylglutamate desuccinylase/Aspartoacylase catalytic domain-containing protein</fullName>
    </recommendedName>
</protein>
<keyword evidence="3" id="KW-0378">Hydrolase</keyword>
<evidence type="ECO:0000313" key="6">
    <source>
        <dbReference type="EMBL" id="OGY34512.1"/>
    </source>
</evidence>
<dbReference type="GO" id="GO:0016788">
    <property type="term" value="F:hydrolase activity, acting on ester bonds"/>
    <property type="evidence" value="ECO:0007669"/>
    <property type="project" value="InterPro"/>
</dbReference>
<dbReference type="GO" id="GO:0005829">
    <property type="term" value="C:cytosol"/>
    <property type="evidence" value="ECO:0007669"/>
    <property type="project" value="TreeGrafter"/>
</dbReference>
<keyword evidence="2" id="KW-0479">Metal-binding</keyword>
<dbReference type="Gene3D" id="3.40.630.10">
    <property type="entry name" value="Zn peptidases"/>
    <property type="match status" value="1"/>
</dbReference>
<evidence type="ECO:0000259" key="5">
    <source>
        <dbReference type="Pfam" id="PF24827"/>
    </source>
</evidence>
<dbReference type="InterPro" id="IPR055438">
    <property type="entry name" value="AstE_AspA_cat"/>
</dbReference>
<keyword evidence="4" id="KW-0862">Zinc</keyword>
<dbReference type="AlphaFoldDB" id="A0A1G1X3C1"/>
<proteinExistence type="predicted"/>
<dbReference type="SUPFAM" id="SSF53187">
    <property type="entry name" value="Zn-dependent exopeptidases"/>
    <property type="match status" value="1"/>
</dbReference>
<dbReference type="EMBL" id="MHHR01000013">
    <property type="protein sequence ID" value="OGY34512.1"/>
    <property type="molecule type" value="Genomic_DNA"/>
</dbReference>
<dbReference type="Pfam" id="PF24827">
    <property type="entry name" value="AstE_AspA_cat"/>
    <property type="match status" value="1"/>
</dbReference>
<evidence type="ECO:0000256" key="1">
    <source>
        <dbReference type="ARBA" id="ARBA00001947"/>
    </source>
</evidence>
<evidence type="ECO:0000256" key="3">
    <source>
        <dbReference type="ARBA" id="ARBA00022801"/>
    </source>
</evidence>
<dbReference type="PANTHER" id="PTHR15162">
    <property type="entry name" value="ASPARTOACYLASE"/>
    <property type="match status" value="1"/>
</dbReference>
<name>A0A1G1X3C1_9BACT</name>
<dbReference type="Proteomes" id="UP000177528">
    <property type="component" value="Unassembled WGS sequence"/>
</dbReference>
<accession>A0A1G1X3C1</accession>
<evidence type="ECO:0000256" key="4">
    <source>
        <dbReference type="ARBA" id="ARBA00022833"/>
    </source>
</evidence>
<comment type="caution">
    <text evidence="6">The sequence shown here is derived from an EMBL/GenBank/DDBJ whole genome shotgun (WGS) entry which is preliminary data.</text>
</comment>